<comment type="caution">
    <text evidence="2">The sequence shown here is derived from an EMBL/GenBank/DDBJ whole genome shotgun (WGS) entry which is preliminary data.</text>
</comment>
<protein>
    <submittedName>
        <fullName evidence="2">Uncharacterized protein</fullName>
    </submittedName>
</protein>
<feature type="region of interest" description="Disordered" evidence="1">
    <location>
        <begin position="1"/>
        <end position="27"/>
    </location>
</feature>
<accession>A0A7J8DHU7</accession>
<gene>
    <name evidence="2" type="ORF">HJG63_008615</name>
</gene>
<evidence type="ECO:0000256" key="1">
    <source>
        <dbReference type="SAM" id="MobiDB-lite"/>
    </source>
</evidence>
<reference evidence="2 3" key="1">
    <citation type="journal article" date="2020" name="Nature">
        <title>Six reference-quality genomes reveal evolution of bat adaptations.</title>
        <authorList>
            <person name="Jebb D."/>
            <person name="Huang Z."/>
            <person name="Pippel M."/>
            <person name="Hughes G.M."/>
            <person name="Lavrichenko K."/>
            <person name="Devanna P."/>
            <person name="Winkler S."/>
            <person name="Jermiin L.S."/>
            <person name="Skirmuntt E.C."/>
            <person name="Katzourakis A."/>
            <person name="Burkitt-Gray L."/>
            <person name="Ray D.A."/>
            <person name="Sullivan K.A.M."/>
            <person name="Roscito J.G."/>
            <person name="Kirilenko B.M."/>
            <person name="Davalos L.M."/>
            <person name="Corthals A.P."/>
            <person name="Power M.L."/>
            <person name="Jones G."/>
            <person name="Ransome R.D."/>
            <person name="Dechmann D.K.N."/>
            <person name="Locatelli A.G."/>
            <person name="Puechmaille S.J."/>
            <person name="Fedrigo O."/>
            <person name="Jarvis E.D."/>
            <person name="Hiller M."/>
            <person name="Vernes S.C."/>
            <person name="Myers E.W."/>
            <person name="Teeling E.C."/>
        </authorList>
    </citation>
    <scope>NUCLEOTIDE SEQUENCE [LARGE SCALE GENOMIC DNA]</scope>
    <source>
        <strain evidence="2">MRouAeg1</strain>
        <tissue evidence="2">Muscle</tissue>
    </source>
</reference>
<dbReference type="Proteomes" id="UP000593571">
    <property type="component" value="Unassembled WGS sequence"/>
</dbReference>
<keyword evidence="3" id="KW-1185">Reference proteome</keyword>
<evidence type="ECO:0000313" key="2">
    <source>
        <dbReference type="EMBL" id="KAF6422814.1"/>
    </source>
</evidence>
<dbReference type="EMBL" id="JACASE010000012">
    <property type="protein sequence ID" value="KAF6422814.1"/>
    <property type="molecule type" value="Genomic_DNA"/>
</dbReference>
<organism evidence="2 3">
    <name type="scientific">Rousettus aegyptiacus</name>
    <name type="common">Egyptian fruit bat</name>
    <name type="synonym">Pteropus aegyptiacus</name>
    <dbReference type="NCBI Taxonomy" id="9407"/>
    <lineage>
        <taxon>Eukaryota</taxon>
        <taxon>Metazoa</taxon>
        <taxon>Chordata</taxon>
        <taxon>Craniata</taxon>
        <taxon>Vertebrata</taxon>
        <taxon>Euteleostomi</taxon>
        <taxon>Mammalia</taxon>
        <taxon>Eutheria</taxon>
        <taxon>Laurasiatheria</taxon>
        <taxon>Chiroptera</taxon>
        <taxon>Yinpterochiroptera</taxon>
        <taxon>Pteropodoidea</taxon>
        <taxon>Pteropodidae</taxon>
        <taxon>Rousettinae</taxon>
        <taxon>Rousettus</taxon>
    </lineage>
</organism>
<proteinExistence type="predicted"/>
<dbReference type="AlphaFoldDB" id="A0A7J8DHU7"/>
<name>A0A7J8DHU7_ROUAE</name>
<sequence length="134" mass="14711">MHTCGHSHPSLHPQVSIQGPRHPTNPCGRVTVMDRLQESHPPALPPGQPVQEAMYGTGAAVVLSFHDMLGGINKLPEFSQVSRRDRGPRVKGGCGEWAQRSELSCSRSHREPRIKPGLNSSVYTSQPTFCPFYS</sequence>
<evidence type="ECO:0000313" key="3">
    <source>
        <dbReference type="Proteomes" id="UP000593571"/>
    </source>
</evidence>